<protein>
    <submittedName>
        <fullName evidence="1">Alkyl hydroperoxide reductase protein F</fullName>
        <ecNumber evidence="1">1.8.1.-</ecNumber>
    </submittedName>
</protein>
<accession>A0A380FAV1</accession>
<dbReference type="EMBL" id="UHDK01000001">
    <property type="protein sequence ID" value="SUM31332.1"/>
    <property type="molecule type" value="Genomic_DNA"/>
</dbReference>
<dbReference type="GO" id="GO:0016491">
    <property type="term" value="F:oxidoreductase activity"/>
    <property type="evidence" value="ECO:0007669"/>
    <property type="project" value="UniProtKB-KW"/>
</dbReference>
<keyword evidence="1" id="KW-0560">Oxidoreductase</keyword>
<dbReference type="Proteomes" id="UP000255277">
    <property type="component" value="Unassembled WGS sequence"/>
</dbReference>
<reference evidence="1 2" key="1">
    <citation type="submission" date="2018-06" db="EMBL/GenBank/DDBJ databases">
        <authorList>
            <consortium name="Pathogen Informatics"/>
            <person name="Doyle S."/>
        </authorList>
    </citation>
    <scope>NUCLEOTIDE SEQUENCE [LARGE SCALE GENOMIC DNA]</scope>
    <source>
        <strain evidence="1 2">NCTC12195</strain>
    </source>
</reference>
<gene>
    <name evidence="1" type="primary">ahpF_2</name>
    <name evidence="1" type="ORF">NCTC12195_00740</name>
</gene>
<evidence type="ECO:0000313" key="2">
    <source>
        <dbReference type="Proteomes" id="UP000255277"/>
    </source>
</evidence>
<proteinExistence type="predicted"/>
<organism evidence="1 2">
    <name type="scientific">Staphylococcus gallinarum</name>
    <dbReference type="NCBI Taxonomy" id="1293"/>
    <lineage>
        <taxon>Bacteria</taxon>
        <taxon>Bacillati</taxon>
        <taxon>Bacillota</taxon>
        <taxon>Bacilli</taxon>
        <taxon>Bacillales</taxon>
        <taxon>Staphylococcaceae</taxon>
        <taxon>Staphylococcus</taxon>
    </lineage>
</organism>
<dbReference type="EC" id="1.8.1.-" evidence="1"/>
<dbReference type="Gene3D" id="3.40.30.10">
    <property type="entry name" value="Glutaredoxin"/>
    <property type="match status" value="1"/>
</dbReference>
<sequence length="61" mass="6935">MLDDQLKSQLQQLLQLMEGDVVLNASIGSDDKSKELKQLLEEVAEMSPPHFNTRINTETYT</sequence>
<dbReference type="InterPro" id="IPR036249">
    <property type="entry name" value="Thioredoxin-like_sf"/>
</dbReference>
<dbReference type="AlphaFoldDB" id="A0A380FAV1"/>
<name>A0A380FAV1_STAGA</name>
<evidence type="ECO:0000313" key="1">
    <source>
        <dbReference type="EMBL" id="SUM31332.1"/>
    </source>
</evidence>
<dbReference type="SUPFAM" id="SSF52833">
    <property type="entry name" value="Thioredoxin-like"/>
    <property type="match status" value="1"/>
</dbReference>